<sequence>MSDLADLPDLHSATIDAIMGHAGRSTLPFKRANREEQHATAFWFNELVETTAEGEVVRQYLVTSGRPAEVEIAEFTLRRDLCAPAMSAEKLLMTDFAQGWTHLGDLGVAVMSTTGLHAHGARKGWRWTTDEITDGIAATEEDIAALGESPVVAYLLGHDVGAGNGAREQAVVVGKISRSGDGGIRWMGRLPEGCVGAPVFIGSGLGGNSFKLVCVGVALPGDDHHPIAAFDRIRTALRAVTPDTAPAAPTLSEPGPQPGGPKRRWWKRRG</sequence>
<proteinExistence type="predicted"/>
<evidence type="ECO:0000256" key="1">
    <source>
        <dbReference type="SAM" id="MobiDB-lite"/>
    </source>
</evidence>
<evidence type="ECO:0000313" key="3">
    <source>
        <dbReference type="Proteomes" id="UP000646776"/>
    </source>
</evidence>
<keyword evidence="3" id="KW-1185">Reference proteome</keyword>
<feature type="compositionally biased region" description="Basic residues" evidence="1">
    <location>
        <begin position="261"/>
        <end position="270"/>
    </location>
</feature>
<dbReference type="RefSeq" id="WP_189707745.1">
    <property type="nucleotide sequence ID" value="NZ_BMSA01000002.1"/>
</dbReference>
<evidence type="ECO:0000313" key="2">
    <source>
        <dbReference type="EMBL" id="GGT35177.1"/>
    </source>
</evidence>
<feature type="region of interest" description="Disordered" evidence="1">
    <location>
        <begin position="244"/>
        <end position="270"/>
    </location>
</feature>
<gene>
    <name evidence="2" type="ORF">GCM10010226_09070</name>
</gene>
<name>A0A918LQC3_9ACTN</name>
<accession>A0A918LQC3</accession>
<dbReference type="AlphaFoldDB" id="A0A918LQC3"/>
<reference evidence="2" key="1">
    <citation type="journal article" date="2014" name="Int. J. Syst. Evol. Microbiol.">
        <title>Complete genome sequence of Corynebacterium casei LMG S-19264T (=DSM 44701T), isolated from a smear-ripened cheese.</title>
        <authorList>
            <consortium name="US DOE Joint Genome Institute (JGI-PGF)"/>
            <person name="Walter F."/>
            <person name="Albersmeier A."/>
            <person name="Kalinowski J."/>
            <person name="Ruckert C."/>
        </authorList>
    </citation>
    <scope>NUCLEOTIDE SEQUENCE</scope>
    <source>
        <strain evidence="2">JCM 4125</strain>
    </source>
</reference>
<dbReference type="Proteomes" id="UP000646776">
    <property type="component" value="Unassembled WGS sequence"/>
</dbReference>
<protein>
    <submittedName>
        <fullName evidence="2">Uncharacterized protein</fullName>
    </submittedName>
</protein>
<comment type="caution">
    <text evidence="2">The sequence shown here is derived from an EMBL/GenBank/DDBJ whole genome shotgun (WGS) entry which is preliminary data.</text>
</comment>
<organism evidence="2 3">
    <name type="scientific">Streptomyces phaeofaciens</name>
    <dbReference type="NCBI Taxonomy" id="68254"/>
    <lineage>
        <taxon>Bacteria</taxon>
        <taxon>Bacillati</taxon>
        <taxon>Actinomycetota</taxon>
        <taxon>Actinomycetes</taxon>
        <taxon>Kitasatosporales</taxon>
        <taxon>Streptomycetaceae</taxon>
        <taxon>Streptomyces</taxon>
    </lineage>
</organism>
<dbReference type="EMBL" id="BMSA01000002">
    <property type="protein sequence ID" value="GGT35177.1"/>
    <property type="molecule type" value="Genomic_DNA"/>
</dbReference>
<reference evidence="2" key="2">
    <citation type="submission" date="2020-09" db="EMBL/GenBank/DDBJ databases">
        <authorList>
            <person name="Sun Q."/>
            <person name="Ohkuma M."/>
        </authorList>
    </citation>
    <scope>NUCLEOTIDE SEQUENCE</scope>
    <source>
        <strain evidence="2">JCM 4125</strain>
    </source>
</reference>